<dbReference type="SUPFAM" id="SSF75304">
    <property type="entry name" value="Amidase signature (AS) enzymes"/>
    <property type="match status" value="1"/>
</dbReference>
<dbReference type="EMBL" id="QGTR01000002">
    <property type="protein sequence ID" value="PWW01941.1"/>
    <property type="molecule type" value="Genomic_DNA"/>
</dbReference>
<reference evidence="3 4" key="1">
    <citation type="submission" date="2018-05" db="EMBL/GenBank/DDBJ databases">
        <title>Genomic Encyclopedia of Type Strains, Phase IV (KMG-IV): sequencing the most valuable type-strain genomes for metagenomic binning, comparative biology and taxonomic classification.</title>
        <authorList>
            <person name="Goeker M."/>
        </authorList>
    </citation>
    <scope>NUCLEOTIDE SEQUENCE [LARGE SCALE GENOMIC DNA]</scope>
    <source>
        <strain evidence="3 4">DSM 16791</strain>
    </source>
</reference>
<dbReference type="PANTHER" id="PTHR11895:SF7">
    <property type="entry name" value="GLUTAMYL-TRNA(GLN) AMIDOTRANSFERASE SUBUNIT A, MITOCHONDRIAL"/>
    <property type="match status" value="1"/>
</dbReference>
<proteinExistence type="inferred from homology"/>
<dbReference type="InterPro" id="IPR000120">
    <property type="entry name" value="Amidase"/>
</dbReference>
<comment type="caution">
    <text evidence="3">The sequence shown here is derived from an EMBL/GenBank/DDBJ whole genome shotgun (WGS) entry which is preliminary data.</text>
</comment>
<dbReference type="RefSeq" id="WP_158284919.1">
    <property type="nucleotide sequence ID" value="NZ_QGTR01000002.1"/>
</dbReference>
<keyword evidence="3" id="KW-0808">Transferase</keyword>
<evidence type="ECO:0000313" key="4">
    <source>
        <dbReference type="Proteomes" id="UP000246352"/>
    </source>
</evidence>
<gene>
    <name evidence="3" type="ORF">DFR52_102606</name>
</gene>
<dbReference type="PANTHER" id="PTHR11895">
    <property type="entry name" value="TRANSAMIDASE"/>
    <property type="match status" value="1"/>
</dbReference>
<comment type="similarity">
    <text evidence="1">Belongs to the amidase family.</text>
</comment>
<accession>A0A317PNW4</accession>
<evidence type="ECO:0000313" key="3">
    <source>
        <dbReference type="EMBL" id="PWW01941.1"/>
    </source>
</evidence>
<organism evidence="3 4">
    <name type="scientific">Hoeflea marina</name>
    <dbReference type="NCBI Taxonomy" id="274592"/>
    <lineage>
        <taxon>Bacteria</taxon>
        <taxon>Pseudomonadati</taxon>
        <taxon>Pseudomonadota</taxon>
        <taxon>Alphaproteobacteria</taxon>
        <taxon>Hyphomicrobiales</taxon>
        <taxon>Rhizobiaceae</taxon>
        <taxon>Hoeflea</taxon>
    </lineage>
</organism>
<protein>
    <submittedName>
        <fullName evidence="3">Aspartyl-tRNA(Asn)/glutamyl-tRNA(Gln) amidotransferase subunit A/mandelamide amidase</fullName>
    </submittedName>
</protein>
<sequence>MADDIAIQAVERSLAAIAADNDRLRAVTCFDAGRARARAARQDGDGRGVLYGLTFVAKDLIDVADLPTSGGSRLFDDVPAAVDADCVRRLSAAGAVVIGKSNMHELAVGGAVNPWFGQVVNPLSAEHGTGGTSSGSAAAVASGMCDFALGTDSGGSNRSPAAATGLFGFKPTNGILPLDGVRRVAPTLDTVGLLARDASVLRQAFAALSGQPPRESCRLEDTIVGRPIGLHGPVDAPVQRACDEALSAVRSAGGRIVDVSFAGAGGLVQAGKHILRHEFAREYGEKIAERGNMVGADVRAFTEACREISAARYEDALALIAVQRSIWRDAMEGVDAILVPTAPGLAPRIADEFTRIGDSWRPYGAAGAEFRMWANTVGIPAVAIPVPMHGGLPASVQLAARHGADGFLIDLSAALGRQIAKQRAAPTKKRGMI</sequence>
<dbReference type="InterPro" id="IPR023631">
    <property type="entry name" value="Amidase_dom"/>
</dbReference>
<evidence type="ECO:0000256" key="1">
    <source>
        <dbReference type="ARBA" id="ARBA00009199"/>
    </source>
</evidence>
<dbReference type="Pfam" id="PF01425">
    <property type="entry name" value="Amidase"/>
    <property type="match status" value="1"/>
</dbReference>
<dbReference type="InterPro" id="IPR036928">
    <property type="entry name" value="AS_sf"/>
</dbReference>
<feature type="domain" description="Amidase" evidence="2">
    <location>
        <begin position="9"/>
        <end position="406"/>
    </location>
</feature>
<dbReference type="GO" id="GO:0016740">
    <property type="term" value="F:transferase activity"/>
    <property type="evidence" value="ECO:0007669"/>
    <property type="project" value="UniProtKB-KW"/>
</dbReference>
<name>A0A317PNW4_9HYPH</name>
<dbReference type="OrthoDB" id="9811471at2"/>
<evidence type="ECO:0000259" key="2">
    <source>
        <dbReference type="Pfam" id="PF01425"/>
    </source>
</evidence>
<dbReference type="AlphaFoldDB" id="A0A317PNW4"/>
<dbReference type="Proteomes" id="UP000246352">
    <property type="component" value="Unassembled WGS sequence"/>
</dbReference>
<keyword evidence="4" id="KW-1185">Reference proteome</keyword>
<dbReference type="Gene3D" id="3.90.1300.10">
    <property type="entry name" value="Amidase signature (AS) domain"/>
    <property type="match status" value="1"/>
</dbReference>